<dbReference type="PANTHER" id="PTHR35320">
    <property type="entry name" value="ATP-DEPENDENT CLP PROTEASE ATP-BINDING SUBUNIT"/>
    <property type="match status" value="1"/>
</dbReference>
<evidence type="ECO:0000313" key="1">
    <source>
        <dbReference type="EMBL" id="MED6226236.1"/>
    </source>
</evidence>
<keyword evidence="2" id="KW-1185">Reference proteome</keyword>
<accession>A0ABU6ZW75</accession>
<comment type="caution">
    <text evidence="1">The sequence shown here is derived from an EMBL/GenBank/DDBJ whole genome shotgun (WGS) entry which is preliminary data.</text>
</comment>
<sequence length="180" mass="20166">MLISHPTQRTPEYTRLHGRRNKLCNETESSPSTQCSTILRSGSPRFPNSYFSASGLFPLGPSENLNLQNIRLYLFAHDYCGTGTGSVAKMITDNHNELLISFDFETLYIQPQFLGLHLPPFLKIDIVPKAFQGTINQESRKFMFSAATPLMMKTILTSEESKGDMKSTRGELHAGWCGNS</sequence>
<evidence type="ECO:0000313" key="2">
    <source>
        <dbReference type="Proteomes" id="UP001341840"/>
    </source>
</evidence>
<organism evidence="1 2">
    <name type="scientific">Stylosanthes scabra</name>
    <dbReference type="NCBI Taxonomy" id="79078"/>
    <lineage>
        <taxon>Eukaryota</taxon>
        <taxon>Viridiplantae</taxon>
        <taxon>Streptophyta</taxon>
        <taxon>Embryophyta</taxon>
        <taxon>Tracheophyta</taxon>
        <taxon>Spermatophyta</taxon>
        <taxon>Magnoliopsida</taxon>
        <taxon>eudicotyledons</taxon>
        <taxon>Gunneridae</taxon>
        <taxon>Pentapetalae</taxon>
        <taxon>rosids</taxon>
        <taxon>fabids</taxon>
        <taxon>Fabales</taxon>
        <taxon>Fabaceae</taxon>
        <taxon>Papilionoideae</taxon>
        <taxon>50 kb inversion clade</taxon>
        <taxon>dalbergioids sensu lato</taxon>
        <taxon>Dalbergieae</taxon>
        <taxon>Pterocarpus clade</taxon>
        <taxon>Stylosanthes</taxon>
    </lineage>
</organism>
<name>A0ABU6ZW75_9FABA</name>
<dbReference type="PANTHER" id="PTHR35320:SF1">
    <property type="entry name" value="ATP-DEPENDENT CLP PROTEASE ATP-BINDING SUBUNIT"/>
    <property type="match status" value="1"/>
</dbReference>
<protein>
    <submittedName>
        <fullName evidence="1">Uncharacterized protein</fullName>
    </submittedName>
</protein>
<dbReference type="Proteomes" id="UP001341840">
    <property type="component" value="Unassembled WGS sequence"/>
</dbReference>
<reference evidence="1 2" key="1">
    <citation type="journal article" date="2023" name="Plants (Basel)">
        <title>Bridging the Gap: Combining Genomics and Transcriptomics Approaches to Understand Stylosanthes scabra, an Orphan Legume from the Brazilian Caatinga.</title>
        <authorList>
            <person name="Ferreira-Neto J.R.C."/>
            <person name="da Silva M.D."/>
            <person name="Binneck E."/>
            <person name="de Melo N.F."/>
            <person name="da Silva R.H."/>
            <person name="de Melo A.L.T.M."/>
            <person name="Pandolfi V."/>
            <person name="Bustamante F.O."/>
            <person name="Brasileiro-Vidal A.C."/>
            <person name="Benko-Iseppon A.M."/>
        </authorList>
    </citation>
    <scope>NUCLEOTIDE SEQUENCE [LARGE SCALE GENOMIC DNA]</scope>
    <source>
        <tissue evidence="1">Leaves</tissue>
    </source>
</reference>
<gene>
    <name evidence="1" type="ORF">PIB30_101558</name>
</gene>
<proteinExistence type="predicted"/>
<dbReference type="EMBL" id="JASCZI010274849">
    <property type="protein sequence ID" value="MED6226236.1"/>
    <property type="molecule type" value="Genomic_DNA"/>
</dbReference>